<keyword evidence="8" id="KW-0460">Magnesium</keyword>
<accession>A0A090IXE8</accession>
<evidence type="ECO:0000256" key="3">
    <source>
        <dbReference type="ARBA" id="ARBA00022448"/>
    </source>
</evidence>
<sequence>MIHTIAVTKDQQVLHDISIQELVDSKISWYWVDFHSPTEEETQLLYTFFNFHPLSIEDCLHFFQRPKVDFYEDYNFYVLHTINPQTLLAEEVDIFFGKNFIVSFHLDDSREVNNVFEKVKEDSKIVLDKNPLYIFYLLLDKIVDEYFPAAYKLEDFIGELEAKNGSPDLIEDVFEVRNQLLKLRRTITPMSELLYRILNSERVNIPKEDHLYFMDIYDHLLRLIEIIDSNREMTNDIRDSYISINSYRMNNIMKTLTVLSSIFIPLTFIASIYGMNFKYIPELSWRWGYYAVLGSMFVIGSLLLAILWKKGWFK</sequence>
<dbReference type="AlphaFoldDB" id="A0A090IXE8"/>
<evidence type="ECO:0000256" key="8">
    <source>
        <dbReference type="RuleBase" id="RU362010"/>
    </source>
</evidence>
<evidence type="ECO:0000256" key="5">
    <source>
        <dbReference type="ARBA" id="ARBA00022692"/>
    </source>
</evidence>
<feature type="transmembrane region" description="Helical" evidence="8">
    <location>
        <begin position="256"/>
        <end position="275"/>
    </location>
</feature>
<evidence type="ECO:0000256" key="7">
    <source>
        <dbReference type="ARBA" id="ARBA00023136"/>
    </source>
</evidence>
<protein>
    <recommendedName>
        <fullName evidence="8">Magnesium transport protein CorA</fullName>
    </recommendedName>
</protein>
<dbReference type="Pfam" id="PF01544">
    <property type="entry name" value="CorA"/>
    <property type="match status" value="1"/>
</dbReference>
<comment type="subcellular location">
    <subcellularLocation>
        <location evidence="1">Cell membrane</location>
        <topology evidence="1">Multi-pass membrane protein</topology>
    </subcellularLocation>
    <subcellularLocation>
        <location evidence="8">Membrane</location>
        <topology evidence="8">Multi-pass membrane protein</topology>
    </subcellularLocation>
</comment>
<dbReference type="Proteomes" id="UP000040576">
    <property type="component" value="Unassembled WGS sequence"/>
</dbReference>
<dbReference type="PANTHER" id="PTHR46494">
    <property type="entry name" value="CORA FAMILY METAL ION TRANSPORTER (EUROFUNG)"/>
    <property type="match status" value="1"/>
</dbReference>
<keyword evidence="3 8" id="KW-0813">Transport</keyword>
<evidence type="ECO:0000256" key="1">
    <source>
        <dbReference type="ARBA" id="ARBA00004651"/>
    </source>
</evidence>
<keyword evidence="7 8" id="KW-0472">Membrane</keyword>
<dbReference type="GO" id="GO:0015095">
    <property type="term" value="F:magnesium ion transmembrane transporter activity"/>
    <property type="evidence" value="ECO:0007669"/>
    <property type="project" value="UniProtKB-UniRule"/>
</dbReference>
<dbReference type="SUPFAM" id="SSF144083">
    <property type="entry name" value="Magnesium transport protein CorA, transmembrane region"/>
    <property type="match status" value="1"/>
</dbReference>
<dbReference type="GO" id="GO:0005886">
    <property type="term" value="C:plasma membrane"/>
    <property type="evidence" value="ECO:0007669"/>
    <property type="project" value="UniProtKB-SubCell"/>
</dbReference>
<comment type="function">
    <text evidence="8">Mediates influx of magnesium ions.</text>
</comment>
<dbReference type="CDD" id="cd12831">
    <property type="entry name" value="TmCorA-like_u2"/>
    <property type="match status" value="1"/>
</dbReference>
<keyword evidence="8" id="KW-0406">Ion transport</keyword>
<reference evidence="9 10" key="1">
    <citation type="submission" date="2014-07" db="EMBL/GenBank/DDBJ databases">
        <authorList>
            <person name="Wibberg Daniel"/>
        </authorList>
    </citation>
    <scope>NUCLEOTIDE SEQUENCE [LARGE SCALE GENOMIC DNA]</scope>
</reference>
<gene>
    <name evidence="9" type="primary">yfjQ</name>
    <name evidence="8" type="synonym">corA</name>
    <name evidence="9" type="ORF">BT1A1_2982</name>
</gene>
<name>A0A090IXE8_9BACI</name>
<dbReference type="InterPro" id="IPR045863">
    <property type="entry name" value="CorA_TM1_TM2"/>
</dbReference>
<keyword evidence="6 8" id="KW-1133">Transmembrane helix</keyword>
<dbReference type="InterPro" id="IPR045861">
    <property type="entry name" value="CorA_cytoplasmic_dom"/>
</dbReference>
<dbReference type="Gene3D" id="1.20.58.340">
    <property type="entry name" value="Magnesium transport protein CorA, transmembrane region"/>
    <property type="match status" value="2"/>
</dbReference>
<dbReference type="Gene3D" id="3.30.460.20">
    <property type="entry name" value="CorA soluble domain-like"/>
    <property type="match status" value="1"/>
</dbReference>
<keyword evidence="5 8" id="KW-0812">Transmembrane</keyword>
<dbReference type="InterPro" id="IPR002523">
    <property type="entry name" value="MgTranspt_CorA/ZnTranspt_ZntB"/>
</dbReference>
<dbReference type="SUPFAM" id="SSF143865">
    <property type="entry name" value="CorA soluble domain-like"/>
    <property type="match status" value="1"/>
</dbReference>
<keyword evidence="10" id="KW-1185">Reference proteome</keyword>
<feature type="transmembrane region" description="Helical" evidence="8">
    <location>
        <begin position="287"/>
        <end position="308"/>
    </location>
</feature>
<dbReference type="GO" id="GO:0000287">
    <property type="term" value="F:magnesium ion binding"/>
    <property type="evidence" value="ECO:0007669"/>
    <property type="project" value="TreeGrafter"/>
</dbReference>
<organism evidence="9 10">
    <name type="scientific">Caldibacillus thermoamylovorans</name>
    <dbReference type="NCBI Taxonomy" id="35841"/>
    <lineage>
        <taxon>Bacteria</taxon>
        <taxon>Bacillati</taxon>
        <taxon>Bacillota</taxon>
        <taxon>Bacilli</taxon>
        <taxon>Bacillales</taxon>
        <taxon>Bacillaceae</taxon>
        <taxon>Caldibacillus</taxon>
    </lineage>
</organism>
<evidence type="ECO:0000256" key="2">
    <source>
        <dbReference type="ARBA" id="ARBA00009765"/>
    </source>
</evidence>
<dbReference type="EMBL" id="CCRF01000084">
    <property type="protein sequence ID" value="CEE02771.1"/>
    <property type="molecule type" value="Genomic_DNA"/>
</dbReference>
<evidence type="ECO:0000256" key="6">
    <source>
        <dbReference type="ARBA" id="ARBA00022989"/>
    </source>
</evidence>
<dbReference type="FunFam" id="1.20.58.340:FF:000012">
    <property type="entry name" value="Magnesium transport protein CorA"/>
    <property type="match status" value="1"/>
</dbReference>
<dbReference type="NCBIfam" id="TIGR00383">
    <property type="entry name" value="corA"/>
    <property type="match status" value="1"/>
</dbReference>
<proteinExistence type="inferred from homology"/>
<dbReference type="RefSeq" id="WP_156103260.1">
    <property type="nucleotide sequence ID" value="NZ_CCRF01000084.1"/>
</dbReference>
<evidence type="ECO:0000313" key="10">
    <source>
        <dbReference type="Proteomes" id="UP000040576"/>
    </source>
</evidence>
<keyword evidence="4 8" id="KW-1003">Cell membrane</keyword>
<dbReference type="GO" id="GO:0015087">
    <property type="term" value="F:cobalt ion transmembrane transporter activity"/>
    <property type="evidence" value="ECO:0007669"/>
    <property type="project" value="UniProtKB-UniRule"/>
</dbReference>
<evidence type="ECO:0000256" key="4">
    <source>
        <dbReference type="ARBA" id="ARBA00022475"/>
    </source>
</evidence>
<comment type="similarity">
    <text evidence="2 8">Belongs to the CorA metal ion transporter (MIT) (TC 1.A.35) family.</text>
</comment>
<dbReference type="PANTHER" id="PTHR46494:SF1">
    <property type="entry name" value="CORA FAMILY METAL ION TRANSPORTER (EUROFUNG)"/>
    <property type="match status" value="1"/>
</dbReference>
<dbReference type="InterPro" id="IPR004488">
    <property type="entry name" value="Mg/Co-transport_prot_CorA"/>
</dbReference>
<evidence type="ECO:0000313" key="9">
    <source>
        <dbReference type="EMBL" id="CEE02771.1"/>
    </source>
</evidence>
<dbReference type="GO" id="GO:0050897">
    <property type="term" value="F:cobalt ion binding"/>
    <property type="evidence" value="ECO:0007669"/>
    <property type="project" value="TreeGrafter"/>
</dbReference>